<dbReference type="Pfam" id="PF12799">
    <property type="entry name" value="LRR_4"/>
    <property type="match status" value="1"/>
</dbReference>
<dbReference type="Gene3D" id="3.80.10.10">
    <property type="entry name" value="Ribonuclease Inhibitor"/>
    <property type="match status" value="1"/>
</dbReference>
<dbReference type="SMART" id="SM00365">
    <property type="entry name" value="LRR_SD22"/>
    <property type="match status" value="4"/>
</dbReference>
<dbReference type="InterPro" id="IPR050836">
    <property type="entry name" value="SDS22/Internalin_LRR"/>
</dbReference>
<dbReference type="PANTHER" id="PTHR46652">
    <property type="entry name" value="LEUCINE-RICH REPEAT AND IQ DOMAIN-CONTAINING PROTEIN 1-RELATED"/>
    <property type="match status" value="1"/>
</dbReference>
<sequence>MEKNNGGSAQHRILRKDAPEYFCHGHKQILNRPMRSAGRSSSEYMGCYRFFFIPVTVVDLSGQGLQKLSPMLPCSADTRTLVLDKNQIIKLEHLEKCKKSYTANNRLVRMMGVSKLVHLRVLNLPHNSIGYVEGLKDLVHLEWLNLAGNNLKVIDQINNCVSLQHLDLSDNNISQIGDLSKLLCLKTFLLHGNNITSLRTASTSLPQNLSILSLAENEIRDLNEAWLVTLHKEKRYPLDPNTKKETSGNYGNHGIE</sequence>
<name>A0ABN9KZJ2_9NEOB</name>
<evidence type="ECO:0000313" key="4">
    <source>
        <dbReference type="EMBL" id="CAJ0927607.1"/>
    </source>
</evidence>
<dbReference type="InterPro" id="IPR032675">
    <property type="entry name" value="LRR_dom_sf"/>
</dbReference>
<organism evidence="4 5">
    <name type="scientific">Ranitomeya imitator</name>
    <name type="common">mimic poison frog</name>
    <dbReference type="NCBI Taxonomy" id="111125"/>
    <lineage>
        <taxon>Eukaryota</taxon>
        <taxon>Metazoa</taxon>
        <taxon>Chordata</taxon>
        <taxon>Craniata</taxon>
        <taxon>Vertebrata</taxon>
        <taxon>Euteleostomi</taxon>
        <taxon>Amphibia</taxon>
        <taxon>Batrachia</taxon>
        <taxon>Anura</taxon>
        <taxon>Neobatrachia</taxon>
        <taxon>Hyloidea</taxon>
        <taxon>Dendrobatidae</taxon>
        <taxon>Dendrobatinae</taxon>
        <taxon>Ranitomeya</taxon>
    </lineage>
</organism>
<feature type="region of interest" description="Disordered" evidence="3">
    <location>
        <begin position="237"/>
        <end position="256"/>
    </location>
</feature>
<evidence type="ECO:0000256" key="1">
    <source>
        <dbReference type="ARBA" id="ARBA00022614"/>
    </source>
</evidence>
<dbReference type="PANTHER" id="PTHR46652:SF3">
    <property type="entry name" value="LEUCINE-RICH REPEAT-CONTAINING PROTEIN 9"/>
    <property type="match status" value="1"/>
</dbReference>
<proteinExistence type="predicted"/>
<dbReference type="EMBL" id="CAUEEQ010004470">
    <property type="protein sequence ID" value="CAJ0927607.1"/>
    <property type="molecule type" value="Genomic_DNA"/>
</dbReference>
<evidence type="ECO:0000256" key="2">
    <source>
        <dbReference type="ARBA" id="ARBA00022737"/>
    </source>
</evidence>
<comment type="caution">
    <text evidence="4">The sequence shown here is derived from an EMBL/GenBank/DDBJ whole genome shotgun (WGS) entry which is preliminary data.</text>
</comment>
<feature type="compositionally biased region" description="Basic and acidic residues" evidence="3">
    <location>
        <begin position="237"/>
        <end position="246"/>
    </location>
</feature>
<keyword evidence="2" id="KW-0677">Repeat</keyword>
<evidence type="ECO:0000256" key="3">
    <source>
        <dbReference type="SAM" id="MobiDB-lite"/>
    </source>
</evidence>
<keyword evidence="1" id="KW-0433">Leucine-rich repeat</keyword>
<dbReference type="Proteomes" id="UP001176940">
    <property type="component" value="Unassembled WGS sequence"/>
</dbReference>
<dbReference type="InterPro" id="IPR001611">
    <property type="entry name" value="Leu-rich_rpt"/>
</dbReference>
<reference evidence="4" key="1">
    <citation type="submission" date="2023-07" db="EMBL/GenBank/DDBJ databases">
        <authorList>
            <person name="Stuckert A."/>
        </authorList>
    </citation>
    <scope>NUCLEOTIDE SEQUENCE</scope>
</reference>
<protein>
    <submittedName>
        <fullName evidence="4">Uncharacterized protein</fullName>
    </submittedName>
</protein>
<dbReference type="InterPro" id="IPR025875">
    <property type="entry name" value="Leu-rich_rpt_4"/>
</dbReference>
<dbReference type="PROSITE" id="PS51450">
    <property type="entry name" value="LRR"/>
    <property type="match status" value="3"/>
</dbReference>
<dbReference type="SUPFAM" id="SSF52058">
    <property type="entry name" value="L domain-like"/>
    <property type="match status" value="1"/>
</dbReference>
<evidence type="ECO:0000313" key="5">
    <source>
        <dbReference type="Proteomes" id="UP001176940"/>
    </source>
</evidence>
<accession>A0ABN9KZJ2</accession>
<gene>
    <name evidence="4" type="ORF">RIMI_LOCUS3066211</name>
</gene>
<keyword evidence="5" id="KW-1185">Reference proteome</keyword>